<dbReference type="SMART" id="SM00220">
    <property type="entry name" value="S_TKc"/>
    <property type="match status" value="1"/>
</dbReference>
<dbReference type="GO" id="GO:0004672">
    <property type="term" value="F:protein kinase activity"/>
    <property type="evidence" value="ECO:0007669"/>
    <property type="project" value="InterPro"/>
</dbReference>
<dbReference type="PANTHER" id="PTHR37542">
    <property type="entry name" value="HELO DOMAIN-CONTAINING PROTEIN-RELATED"/>
    <property type="match status" value="1"/>
</dbReference>
<dbReference type="PANTHER" id="PTHR37542:SF3">
    <property type="entry name" value="PRION-INHIBITION AND PROPAGATION HELO DOMAIN-CONTAINING PROTEIN"/>
    <property type="match status" value="1"/>
</dbReference>
<proteinExistence type="predicted"/>
<dbReference type="CDD" id="cd00180">
    <property type="entry name" value="PKc"/>
    <property type="match status" value="1"/>
</dbReference>
<keyword evidence="2" id="KW-0808">Transferase</keyword>
<dbReference type="Pfam" id="PF00069">
    <property type="entry name" value="Pkinase"/>
    <property type="match status" value="1"/>
</dbReference>
<dbReference type="Gene3D" id="3.30.200.20">
    <property type="entry name" value="Phosphorylase Kinase, domain 1"/>
    <property type="match status" value="1"/>
</dbReference>
<dbReference type="InterPro" id="IPR011009">
    <property type="entry name" value="Kinase-like_dom_sf"/>
</dbReference>
<dbReference type="AlphaFoldDB" id="A0A2J6TE06"/>
<keyword evidence="2" id="KW-0418">Kinase</keyword>
<organism evidence="2 3">
    <name type="scientific">Hyaloscypha bicolor E</name>
    <dbReference type="NCBI Taxonomy" id="1095630"/>
    <lineage>
        <taxon>Eukaryota</taxon>
        <taxon>Fungi</taxon>
        <taxon>Dikarya</taxon>
        <taxon>Ascomycota</taxon>
        <taxon>Pezizomycotina</taxon>
        <taxon>Leotiomycetes</taxon>
        <taxon>Helotiales</taxon>
        <taxon>Hyaloscyphaceae</taxon>
        <taxon>Hyaloscypha</taxon>
        <taxon>Hyaloscypha bicolor</taxon>
    </lineage>
</organism>
<dbReference type="Gene3D" id="1.10.510.10">
    <property type="entry name" value="Transferase(Phosphotransferase) domain 1"/>
    <property type="match status" value="2"/>
</dbReference>
<dbReference type="InterPro" id="IPR000719">
    <property type="entry name" value="Prot_kinase_dom"/>
</dbReference>
<accession>A0A2J6TE06</accession>
<feature type="domain" description="Protein kinase" evidence="1">
    <location>
        <begin position="152"/>
        <end position="460"/>
    </location>
</feature>
<evidence type="ECO:0000259" key="1">
    <source>
        <dbReference type="PROSITE" id="PS50011"/>
    </source>
</evidence>
<name>A0A2J6TE06_9HELO</name>
<dbReference type="Pfam" id="PF24476">
    <property type="entry name" value="DUF7580"/>
    <property type="match status" value="1"/>
</dbReference>
<reference evidence="2 3" key="1">
    <citation type="submission" date="2016-04" db="EMBL/GenBank/DDBJ databases">
        <title>A degradative enzymes factory behind the ericoid mycorrhizal symbiosis.</title>
        <authorList>
            <consortium name="DOE Joint Genome Institute"/>
            <person name="Martino E."/>
            <person name="Morin E."/>
            <person name="Grelet G."/>
            <person name="Kuo A."/>
            <person name="Kohler A."/>
            <person name="Daghino S."/>
            <person name="Barry K."/>
            <person name="Choi C."/>
            <person name="Cichocki N."/>
            <person name="Clum A."/>
            <person name="Copeland A."/>
            <person name="Hainaut M."/>
            <person name="Haridas S."/>
            <person name="Labutti K."/>
            <person name="Lindquist E."/>
            <person name="Lipzen A."/>
            <person name="Khouja H.-R."/>
            <person name="Murat C."/>
            <person name="Ohm R."/>
            <person name="Olson A."/>
            <person name="Spatafora J."/>
            <person name="Veneault-Fourrey C."/>
            <person name="Henrissat B."/>
            <person name="Grigoriev I."/>
            <person name="Martin F."/>
            <person name="Perotto S."/>
        </authorList>
    </citation>
    <scope>NUCLEOTIDE SEQUENCE [LARGE SCALE GENOMIC DNA]</scope>
    <source>
        <strain evidence="2 3">E</strain>
    </source>
</reference>
<dbReference type="SUPFAM" id="SSF56112">
    <property type="entry name" value="Protein kinase-like (PK-like)"/>
    <property type="match status" value="2"/>
</dbReference>
<gene>
    <name evidence="2" type="ORF">K444DRAFT_587241</name>
</gene>
<dbReference type="STRING" id="1095630.A0A2J6TE06"/>
<dbReference type="Proteomes" id="UP000235371">
    <property type="component" value="Unassembled WGS sequence"/>
</dbReference>
<dbReference type="InterPro" id="IPR056002">
    <property type="entry name" value="DUF7580"/>
</dbReference>
<dbReference type="RefSeq" id="XP_024738165.1">
    <property type="nucleotide sequence ID" value="XM_024878018.1"/>
</dbReference>
<evidence type="ECO:0000313" key="2">
    <source>
        <dbReference type="EMBL" id="PMD61261.1"/>
    </source>
</evidence>
<protein>
    <submittedName>
        <fullName evidence="2">Kinase-like protein</fullName>
    </submittedName>
</protein>
<dbReference type="OrthoDB" id="4062651at2759"/>
<dbReference type="GeneID" id="36586095"/>
<evidence type="ECO:0000313" key="3">
    <source>
        <dbReference type="Proteomes" id="UP000235371"/>
    </source>
</evidence>
<dbReference type="PROSITE" id="PS50011">
    <property type="entry name" value="PROTEIN_KINASE_DOM"/>
    <property type="match status" value="1"/>
</dbReference>
<keyword evidence="3" id="KW-1185">Reference proteome</keyword>
<dbReference type="InParanoid" id="A0A2J6TE06"/>
<dbReference type="EMBL" id="KZ613786">
    <property type="protein sequence ID" value="PMD61261.1"/>
    <property type="molecule type" value="Genomic_DNA"/>
</dbReference>
<sequence>MDSIEDRIIGLQTKNFESAYFVPAEDIEELLTESTVRDLVKQCGIEVQHQEETISIIISGARKIFAILILIHNEVLIRKFVEHDQFQIEKLDAKLPLSEPASSLNQPVPGLVSIIGNSPAKNFFQKQWMFVSPYFRNDLSHRTLDPDVVLPFILSSSIGRGAFGSVSEVVLHPHHQGILRATDIKTEIKLVRKQIEISAESVAGSSISAEGDILSTLRLVDHPNIVRLVTTYLHRGSYNLLFFPAECNLYQFLSQDRRMPEFETDTAFFVALQGISSALATLHEFYSPGFNISMIGCHHDLKPSNILIEKNRFLLADFGLSRLKPLNADSKTLFQGADSNYAAPECEFGEIIFERSLVGRKSDIWAFGCIISEVVTYMLMGSNGVRQFQEGRKAKVMNWTFSQFHQGGKSHPFVQSWISKLEKIAPSNFSVVFTLILQMLEIDPPKRPDAASVSSSLSLLAIRSQSHSLDEKMNTLSKSQAEAYTLAVEHERHRSWATNTGLDDPQANWDKFTSSLRTGVEFNDINQCFSALNAFLDTLNGWNYNELPFSPVLRQLRRHVDKLMGLLQQRLQDKITSAIEIQFLQNNNLDELERIPSDLSEASPLHNLRLLGVAKLMSASGANVASGLVERFEATQVNIQEVFDVRSSLAELKEPTDSDASVPVLIEWLEYDLQWVGNVGQELFARVEELASMLRHKEKPSGFLSLNCRGYYHNVQRHSFGLIFELPVGPSPYAQPYRPTTLRDMICKLRDIETRPFLGQIFELSHALAYSILQFHKANWLHENFSSFNVCFFPSHIEDAAKSITEPRLIGFNHSRQDGLDAFTHGMNAGSEQQDFSHPDYLMDNKGFNHTYDYYSIGLVLLEIGLWRTLESMASTMKDDDKSPESLRKFLLARYVPRLGNPVGEIYQKVVSTCLESDFSSNSSSPASHRIAILSEFEERVVIPLSRCRA</sequence>
<dbReference type="GO" id="GO:0005524">
    <property type="term" value="F:ATP binding"/>
    <property type="evidence" value="ECO:0007669"/>
    <property type="project" value="InterPro"/>
</dbReference>